<gene>
    <name evidence="1" type="ORF">A2556_00670</name>
</gene>
<reference evidence="1 2" key="1">
    <citation type="journal article" date="2016" name="Nat. Commun.">
        <title>Thousands of microbial genomes shed light on interconnected biogeochemical processes in an aquifer system.</title>
        <authorList>
            <person name="Anantharaman K."/>
            <person name="Brown C.T."/>
            <person name="Hug L.A."/>
            <person name="Sharon I."/>
            <person name="Castelle C.J."/>
            <person name="Probst A.J."/>
            <person name="Thomas B.C."/>
            <person name="Singh A."/>
            <person name="Wilkins M.J."/>
            <person name="Karaoz U."/>
            <person name="Brodie E.L."/>
            <person name="Williams K.H."/>
            <person name="Hubbard S.S."/>
            <person name="Banfield J.F."/>
        </authorList>
    </citation>
    <scope>NUCLEOTIDE SEQUENCE [LARGE SCALE GENOMIC DNA]</scope>
</reference>
<evidence type="ECO:0000313" key="1">
    <source>
        <dbReference type="EMBL" id="OHA62932.1"/>
    </source>
</evidence>
<proteinExistence type="predicted"/>
<evidence type="ECO:0000313" key="2">
    <source>
        <dbReference type="Proteomes" id="UP000177140"/>
    </source>
</evidence>
<accession>A0A1G2QSF9</accession>
<dbReference type="EMBL" id="MHTM01000001">
    <property type="protein sequence ID" value="OHA62932.1"/>
    <property type="molecule type" value="Genomic_DNA"/>
</dbReference>
<sequence length="143" mass="15873">MYNKNQSRKKWHGATIRRNLMYEELDPKIVDLLTKGGFVNVTGLLPFGGTSSGGEIQVTDPNDFGRFGSNKGKSVIVTPQGEVWLGTHLPESDILAKLCPRGEGARVPCSNGQYLTTFHLLHRLRDPYCSFGGSYSPKPAYWK</sequence>
<comment type="caution">
    <text evidence="1">The sequence shown here is derived from an EMBL/GenBank/DDBJ whole genome shotgun (WGS) entry which is preliminary data.</text>
</comment>
<organism evidence="1 2">
    <name type="scientific">Candidatus Vogelbacteria bacterium RIFOXYD2_FULL_44_9</name>
    <dbReference type="NCBI Taxonomy" id="1802441"/>
    <lineage>
        <taxon>Bacteria</taxon>
        <taxon>Candidatus Vogeliibacteriota</taxon>
    </lineage>
</organism>
<dbReference type="AlphaFoldDB" id="A0A1G2QSF9"/>
<protein>
    <submittedName>
        <fullName evidence="1">Uncharacterized protein</fullName>
    </submittedName>
</protein>
<name>A0A1G2QSF9_9BACT</name>
<dbReference type="Proteomes" id="UP000177140">
    <property type="component" value="Unassembled WGS sequence"/>
</dbReference>